<feature type="transmembrane region" description="Helical" evidence="5">
    <location>
        <begin position="118"/>
        <end position="136"/>
    </location>
</feature>
<keyword evidence="3 5" id="KW-1133">Transmembrane helix</keyword>
<comment type="subcellular location">
    <subcellularLocation>
        <location evidence="1">Membrane</location>
        <topology evidence="1">Multi-pass membrane protein</topology>
    </subcellularLocation>
</comment>
<evidence type="ECO:0000256" key="4">
    <source>
        <dbReference type="ARBA" id="ARBA00023136"/>
    </source>
</evidence>
<reference evidence="7 8" key="1">
    <citation type="submission" date="2023-09" db="EMBL/GenBank/DDBJ databases">
        <authorList>
            <person name="Rey-Velasco X."/>
        </authorList>
    </citation>
    <scope>NUCLEOTIDE SEQUENCE [LARGE SCALE GENOMIC DNA]</scope>
    <source>
        <strain evidence="7 8">F363</strain>
    </source>
</reference>
<dbReference type="Gene3D" id="1.20.1540.10">
    <property type="entry name" value="Rhomboid-like"/>
    <property type="match status" value="1"/>
</dbReference>
<comment type="caution">
    <text evidence="7">The sequence shown here is derived from an EMBL/GenBank/DDBJ whole genome shotgun (WGS) entry which is preliminary data.</text>
</comment>
<dbReference type="PANTHER" id="PTHR43731">
    <property type="entry name" value="RHOMBOID PROTEASE"/>
    <property type="match status" value="1"/>
</dbReference>
<evidence type="ECO:0000259" key="6">
    <source>
        <dbReference type="Pfam" id="PF01694"/>
    </source>
</evidence>
<dbReference type="Pfam" id="PF01694">
    <property type="entry name" value="Rhomboid"/>
    <property type="match status" value="1"/>
</dbReference>
<feature type="domain" description="Peptidase S54 rhomboid" evidence="6">
    <location>
        <begin position="57"/>
        <end position="187"/>
    </location>
</feature>
<dbReference type="InterPro" id="IPR022764">
    <property type="entry name" value="Peptidase_S54_rhomboid_dom"/>
</dbReference>
<name>A0ABU3CEN6_9FLAO</name>
<keyword evidence="2 5" id="KW-0812">Transmembrane</keyword>
<dbReference type="PANTHER" id="PTHR43731:SF9">
    <property type="entry name" value="SLR1461 PROTEIN"/>
    <property type="match status" value="1"/>
</dbReference>
<dbReference type="GO" id="GO:0008233">
    <property type="term" value="F:peptidase activity"/>
    <property type="evidence" value="ECO:0007669"/>
    <property type="project" value="UniProtKB-KW"/>
</dbReference>
<dbReference type="InterPro" id="IPR050925">
    <property type="entry name" value="Rhomboid_protease_S54"/>
</dbReference>
<keyword evidence="8" id="KW-1185">Reference proteome</keyword>
<proteinExistence type="predicted"/>
<evidence type="ECO:0000256" key="1">
    <source>
        <dbReference type="ARBA" id="ARBA00004141"/>
    </source>
</evidence>
<dbReference type="RefSeq" id="WP_311536424.1">
    <property type="nucleotide sequence ID" value="NZ_JAVRHQ010000035.1"/>
</dbReference>
<protein>
    <submittedName>
        <fullName evidence="7">Rhomboid family intramembrane serine protease</fullName>
        <ecNumber evidence="7">3.4.21.105</ecNumber>
    </submittedName>
</protein>
<keyword evidence="7" id="KW-0645">Protease</keyword>
<evidence type="ECO:0000256" key="5">
    <source>
        <dbReference type="SAM" id="Phobius"/>
    </source>
</evidence>
<evidence type="ECO:0000256" key="3">
    <source>
        <dbReference type="ARBA" id="ARBA00022989"/>
    </source>
</evidence>
<keyword evidence="7" id="KW-0378">Hydrolase</keyword>
<feature type="transmembrane region" description="Helical" evidence="5">
    <location>
        <begin position="96"/>
        <end position="112"/>
    </location>
</feature>
<gene>
    <name evidence="7" type="ORF">RM553_18355</name>
</gene>
<feature type="transmembrane region" description="Helical" evidence="5">
    <location>
        <begin position="12"/>
        <end position="34"/>
    </location>
</feature>
<dbReference type="SUPFAM" id="SSF144091">
    <property type="entry name" value="Rhomboid-like"/>
    <property type="match status" value="1"/>
</dbReference>
<dbReference type="GO" id="GO:0006508">
    <property type="term" value="P:proteolysis"/>
    <property type="evidence" value="ECO:0007669"/>
    <property type="project" value="UniProtKB-KW"/>
</dbReference>
<dbReference type="InterPro" id="IPR035952">
    <property type="entry name" value="Rhomboid-like_sf"/>
</dbReference>
<evidence type="ECO:0000313" key="8">
    <source>
        <dbReference type="Proteomes" id="UP001262889"/>
    </source>
</evidence>
<feature type="transmembrane region" description="Helical" evidence="5">
    <location>
        <begin position="168"/>
        <end position="187"/>
    </location>
</feature>
<organism evidence="7 8">
    <name type="scientific">Autumnicola tepida</name>
    <dbReference type="NCBI Taxonomy" id="3075595"/>
    <lineage>
        <taxon>Bacteria</taxon>
        <taxon>Pseudomonadati</taxon>
        <taxon>Bacteroidota</taxon>
        <taxon>Flavobacteriia</taxon>
        <taxon>Flavobacteriales</taxon>
        <taxon>Flavobacteriaceae</taxon>
        <taxon>Autumnicola</taxon>
    </lineage>
</organism>
<evidence type="ECO:0000256" key="2">
    <source>
        <dbReference type="ARBA" id="ARBA00022692"/>
    </source>
</evidence>
<dbReference type="EC" id="3.4.21.105" evidence="7"/>
<evidence type="ECO:0000313" key="7">
    <source>
        <dbReference type="EMBL" id="MDT0644809.1"/>
    </source>
</evidence>
<sequence length="260" mass="30471">MKHQPNLSNPFVFSPGVVGYPIFFVLVIWIVFWFEIRFGFDFTKFGVRPRTLEGLRGIIFSPFIHSGIKHLFNNTIPLFVLSMSLFYFYRKISWQILLYGLLFSGLITWIIGRPAMHIGASGVIYVLASFLFFKGVFSKHYRLIALSLIVVFLYGGMLWYVTPIDPEISWEGHLAGLVTGFFLSLIYKSNIAKAPKYEWEQPEYREEEDEFMRHFDENGNFIEFPQFPEGESNETVDDNNEAEQGFNYRYFYKDAENKEN</sequence>
<feature type="transmembrane region" description="Helical" evidence="5">
    <location>
        <begin position="71"/>
        <end position="89"/>
    </location>
</feature>
<dbReference type="Proteomes" id="UP001262889">
    <property type="component" value="Unassembled WGS sequence"/>
</dbReference>
<feature type="transmembrane region" description="Helical" evidence="5">
    <location>
        <begin position="143"/>
        <end position="162"/>
    </location>
</feature>
<keyword evidence="4 5" id="KW-0472">Membrane</keyword>
<dbReference type="EMBL" id="JAVRHQ010000035">
    <property type="protein sequence ID" value="MDT0644809.1"/>
    <property type="molecule type" value="Genomic_DNA"/>
</dbReference>
<accession>A0ABU3CEN6</accession>